<evidence type="ECO:0000313" key="2">
    <source>
        <dbReference type="EMBL" id="MBA0702049.1"/>
    </source>
</evidence>
<accession>A0A7J8YSQ3</accession>
<reference evidence="2 3" key="1">
    <citation type="journal article" date="2019" name="Genome Biol. Evol.">
        <title>Insights into the evolution of the New World diploid cottons (Gossypium, subgenus Houzingenia) based on genome sequencing.</title>
        <authorList>
            <person name="Grover C.E."/>
            <person name="Arick M.A. 2nd"/>
            <person name="Thrash A."/>
            <person name="Conover J.L."/>
            <person name="Sanders W.S."/>
            <person name="Peterson D.G."/>
            <person name="Frelichowski J.E."/>
            <person name="Scheffler J.A."/>
            <person name="Scheffler B.E."/>
            <person name="Wendel J.F."/>
        </authorList>
    </citation>
    <scope>NUCLEOTIDE SEQUENCE [LARGE SCALE GENOMIC DNA]</scope>
    <source>
        <strain evidence="2">185</strain>
        <tissue evidence="2">Leaf</tissue>
    </source>
</reference>
<organism evidence="2 3">
    <name type="scientific">Gossypium aridum</name>
    <name type="common">American cotton</name>
    <name type="synonym">Erioxylum aridum</name>
    <dbReference type="NCBI Taxonomy" id="34290"/>
    <lineage>
        <taxon>Eukaryota</taxon>
        <taxon>Viridiplantae</taxon>
        <taxon>Streptophyta</taxon>
        <taxon>Embryophyta</taxon>
        <taxon>Tracheophyta</taxon>
        <taxon>Spermatophyta</taxon>
        <taxon>Magnoliopsida</taxon>
        <taxon>eudicotyledons</taxon>
        <taxon>Gunneridae</taxon>
        <taxon>Pentapetalae</taxon>
        <taxon>rosids</taxon>
        <taxon>malvids</taxon>
        <taxon>Malvales</taxon>
        <taxon>Malvaceae</taxon>
        <taxon>Malvoideae</taxon>
        <taxon>Gossypium</taxon>
    </lineage>
</organism>
<keyword evidence="3" id="KW-1185">Reference proteome</keyword>
<dbReference type="Gene3D" id="3.30.420.10">
    <property type="entry name" value="Ribonuclease H-like superfamily/Ribonuclease H"/>
    <property type="match status" value="1"/>
</dbReference>
<protein>
    <recommendedName>
        <fullName evidence="1">RNase H type-1 domain-containing protein</fullName>
    </recommendedName>
</protein>
<feature type="domain" description="RNase H type-1" evidence="1">
    <location>
        <begin position="49"/>
        <end position="111"/>
    </location>
</feature>
<feature type="non-terminal residue" evidence="2">
    <location>
        <position position="1"/>
    </location>
</feature>
<dbReference type="AlphaFoldDB" id="A0A7J8YSQ3"/>
<comment type="caution">
    <text evidence="2">The sequence shown here is derived from an EMBL/GenBank/DDBJ whole genome shotgun (WGS) entry which is preliminary data.</text>
</comment>
<dbReference type="Proteomes" id="UP000593577">
    <property type="component" value="Unassembled WGS sequence"/>
</dbReference>
<dbReference type="CDD" id="cd06222">
    <property type="entry name" value="RNase_H_like"/>
    <property type="match status" value="1"/>
</dbReference>
<dbReference type="PANTHER" id="PTHR34023">
    <property type="entry name" value="RNASE H DOMAIN-CONTAINING PROTEIN"/>
    <property type="match status" value="1"/>
</dbReference>
<sequence length="150" mass="17176">KIPRPRKAFVHGVSSAIGEFVAYSSVISHIPLPIFTPDYWKPPEQLFAITRVEINCDNAMLLDIIRNGFASISNIVEVWLIHEWYNKDWKVKFRHVLRGSSKVADCLAKTAIEKLNQVVLFPVPPQYVIRLLEEDTQGSLYERTTVSNHS</sequence>
<dbReference type="InterPro" id="IPR002156">
    <property type="entry name" value="RNaseH_domain"/>
</dbReference>
<gene>
    <name evidence="2" type="ORF">Goari_027025</name>
</gene>
<dbReference type="EMBL" id="JABFAA010347887">
    <property type="protein sequence ID" value="MBA0702049.1"/>
    <property type="molecule type" value="Genomic_DNA"/>
</dbReference>
<dbReference type="InterPro" id="IPR044730">
    <property type="entry name" value="RNase_H-like_dom_plant"/>
</dbReference>
<name>A0A7J8YSQ3_GOSAI</name>
<dbReference type="InterPro" id="IPR036397">
    <property type="entry name" value="RNaseH_sf"/>
</dbReference>
<dbReference type="PANTHER" id="PTHR34023:SF4">
    <property type="entry name" value="RNASE H TYPE-1 DOMAIN-CONTAINING PROTEIN"/>
    <property type="match status" value="1"/>
</dbReference>
<dbReference type="GO" id="GO:0003676">
    <property type="term" value="F:nucleic acid binding"/>
    <property type="evidence" value="ECO:0007669"/>
    <property type="project" value="InterPro"/>
</dbReference>
<evidence type="ECO:0000259" key="1">
    <source>
        <dbReference type="Pfam" id="PF13456"/>
    </source>
</evidence>
<evidence type="ECO:0000313" key="3">
    <source>
        <dbReference type="Proteomes" id="UP000593577"/>
    </source>
</evidence>
<dbReference type="Pfam" id="PF13456">
    <property type="entry name" value="RVT_3"/>
    <property type="match status" value="1"/>
</dbReference>
<proteinExistence type="predicted"/>
<dbReference type="GO" id="GO:0004523">
    <property type="term" value="F:RNA-DNA hybrid ribonuclease activity"/>
    <property type="evidence" value="ECO:0007669"/>
    <property type="project" value="InterPro"/>
</dbReference>